<dbReference type="Proteomes" id="UP001084197">
    <property type="component" value="Unassembled WGS sequence"/>
</dbReference>
<evidence type="ECO:0000313" key="2">
    <source>
        <dbReference type="EMBL" id="MCZ0702012.1"/>
    </source>
</evidence>
<evidence type="ECO:0000259" key="1">
    <source>
        <dbReference type="SMART" id="SM00966"/>
    </source>
</evidence>
<sequence length="90" mass="10309">MNLYNYNKGDEVMTTTIRKWGNSLGLRIPQNIAKKYGVDNGSEVELIDNGKQIIIKPLVKEPTLDDLLEQCTPDRRHEEIDWGKPLGKEI</sequence>
<name>A0A9J6R9Q3_9BACI</name>
<gene>
    <name evidence="2" type="ORF">OWO01_02155</name>
</gene>
<dbReference type="InterPro" id="IPR037914">
    <property type="entry name" value="SpoVT-AbrB_sf"/>
</dbReference>
<dbReference type="Gene3D" id="2.10.260.10">
    <property type="match status" value="1"/>
</dbReference>
<keyword evidence="2" id="KW-0238">DNA-binding</keyword>
<dbReference type="SUPFAM" id="SSF89447">
    <property type="entry name" value="AbrB/MazE/MraZ-like"/>
    <property type="match status" value="1"/>
</dbReference>
<proteinExistence type="predicted"/>
<dbReference type="EMBL" id="JAPRAT010000002">
    <property type="protein sequence ID" value="MCZ0702012.1"/>
    <property type="molecule type" value="Genomic_DNA"/>
</dbReference>
<organism evidence="2 3">
    <name type="scientific">Natronobacillus azotifigens</name>
    <dbReference type="NCBI Taxonomy" id="472978"/>
    <lineage>
        <taxon>Bacteria</taxon>
        <taxon>Bacillati</taxon>
        <taxon>Bacillota</taxon>
        <taxon>Bacilli</taxon>
        <taxon>Bacillales</taxon>
        <taxon>Bacillaceae</taxon>
        <taxon>Natronobacillus</taxon>
    </lineage>
</organism>
<accession>A0A9J6R9Q3</accession>
<dbReference type="GO" id="GO:0003677">
    <property type="term" value="F:DNA binding"/>
    <property type="evidence" value="ECO:0007669"/>
    <property type="project" value="UniProtKB-KW"/>
</dbReference>
<dbReference type="Pfam" id="PF04014">
    <property type="entry name" value="MazE_antitoxin"/>
    <property type="match status" value="1"/>
</dbReference>
<feature type="domain" description="SpoVT-AbrB" evidence="1">
    <location>
        <begin position="18"/>
        <end position="63"/>
    </location>
</feature>
<dbReference type="PANTHER" id="PTHR40516:SF1">
    <property type="entry name" value="ANTITOXIN CHPS-RELATED"/>
    <property type="match status" value="1"/>
</dbReference>
<dbReference type="SMART" id="SM00966">
    <property type="entry name" value="SpoVT_AbrB"/>
    <property type="match status" value="1"/>
</dbReference>
<comment type="caution">
    <text evidence="2">The sequence shown here is derived from an EMBL/GenBank/DDBJ whole genome shotgun (WGS) entry which is preliminary data.</text>
</comment>
<dbReference type="GO" id="GO:0097351">
    <property type="term" value="F:toxin sequestering activity"/>
    <property type="evidence" value="ECO:0007669"/>
    <property type="project" value="InterPro"/>
</dbReference>
<dbReference type="InterPro" id="IPR007159">
    <property type="entry name" value="SpoVT-AbrB_dom"/>
</dbReference>
<dbReference type="RefSeq" id="WP_268778779.1">
    <property type="nucleotide sequence ID" value="NZ_JAPRAT010000002.1"/>
</dbReference>
<protein>
    <submittedName>
        <fullName evidence="2">AbrB/MazE/SpoVT family DNA-binding domain-containing protein</fullName>
    </submittedName>
</protein>
<keyword evidence="3" id="KW-1185">Reference proteome</keyword>
<dbReference type="PANTHER" id="PTHR40516">
    <property type="entry name" value="ANTITOXIN CHPS-RELATED"/>
    <property type="match status" value="1"/>
</dbReference>
<reference evidence="2" key="1">
    <citation type="submission" date="2022-11" db="EMBL/GenBank/DDBJ databases">
        <title>WGS of Natronobacillus azotifigens 24KS-1, an anaerobic diazotrophic haloalkaliphile from soda-rich habitats.</title>
        <authorList>
            <person name="Sorokin D.Y."/>
            <person name="Merkel A.Y."/>
        </authorList>
    </citation>
    <scope>NUCLEOTIDE SEQUENCE</scope>
    <source>
        <strain evidence="2">24KS-1</strain>
    </source>
</reference>
<dbReference type="InterPro" id="IPR039052">
    <property type="entry name" value="Antitox_PemI-like"/>
</dbReference>
<dbReference type="AlphaFoldDB" id="A0A9J6R9Q3"/>
<evidence type="ECO:0000313" key="3">
    <source>
        <dbReference type="Proteomes" id="UP001084197"/>
    </source>
</evidence>